<gene>
    <name evidence="1" type="ORF">CX802_07875</name>
</gene>
<dbReference type="AlphaFoldDB" id="A0A825BHV8"/>
<keyword evidence="2" id="KW-1185">Reference proteome</keyword>
<comment type="caution">
    <text evidence="1">The sequence shown here is derived from an EMBL/GenBank/DDBJ whole genome shotgun (WGS) entry which is preliminary data.</text>
</comment>
<evidence type="ECO:0000313" key="2">
    <source>
        <dbReference type="Proteomes" id="UP000535509"/>
    </source>
</evidence>
<sequence length="320" mass="37776">MISFLSLKEWVCMDSCKEYIEKFSTTCDLIYSNKKSPLQRFYDPITKDYYIAIRTLKEKIIKIKINKYKLLVNNKYLMYSVIYDTKLRAIGIYIDKKGNIKSRVMPLRELTHLIFTNKNDELSEFLQEIDEVENSYELKFLDLVEGCNNKGIPHSCQKGRGYLLSQYKDKATLGVLIHTYSKKIVARSIIWNDGVVKDYKTDKSIGKVADLIYVYEGKYQKEMIKALQNHNIKYLYSGELDYKSFYIELTAREVYILEDNALARRAAWMDTFNHLDSKEERLYSYNYKRDNTNVIRYDKDISFIFLKPDGNSISNPFYGC</sequence>
<accession>A0A825BHV8</accession>
<dbReference type="Proteomes" id="UP000535509">
    <property type="component" value="Unassembled WGS sequence"/>
</dbReference>
<reference evidence="1 2" key="1">
    <citation type="submission" date="2018-06" db="EMBL/GenBank/DDBJ databases">
        <authorList>
            <consortium name="PulseNet: The National Subtyping Network for Foodborne Disease Surveillance"/>
            <person name="Tarr C.L."/>
            <person name="Trees E."/>
            <person name="Katz L.S."/>
            <person name="Carleton-Romer H.A."/>
            <person name="Stroika S."/>
            <person name="Kucerova Z."/>
            <person name="Roache K.F."/>
            <person name="Sabol A.L."/>
            <person name="Besser J."/>
            <person name="Gerner-Smidt P."/>
        </authorList>
    </citation>
    <scope>NUCLEOTIDE SEQUENCE [LARGE SCALE GENOMIC DNA]</scope>
    <source>
        <strain evidence="1 2">PNUSAC001503</strain>
    </source>
</reference>
<organism evidence="1 2">
    <name type="scientific">Campylobacter fetus</name>
    <dbReference type="NCBI Taxonomy" id="196"/>
    <lineage>
        <taxon>Bacteria</taxon>
        <taxon>Pseudomonadati</taxon>
        <taxon>Campylobacterota</taxon>
        <taxon>Epsilonproteobacteria</taxon>
        <taxon>Campylobacterales</taxon>
        <taxon>Campylobacteraceae</taxon>
        <taxon>Campylobacter</taxon>
    </lineage>
</organism>
<name>A0A825BHV8_CAMFE</name>
<evidence type="ECO:0000313" key="1">
    <source>
        <dbReference type="EMBL" id="EAI8859742.1"/>
    </source>
</evidence>
<dbReference type="EMBL" id="AABTCC010000027">
    <property type="protein sequence ID" value="EAI8859742.1"/>
    <property type="molecule type" value="Genomic_DNA"/>
</dbReference>
<proteinExistence type="predicted"/>
<protein>
    <submittedName>
        <fullName evidence="1">Uncharacterized protein</fullName>
    </submittedName>
</protein>